<sequence>MSAAARPVPRELIAAPHPDTAPLPPAAGLAHGVRLLRALPYAQLDGSRPLELDLWLPGADAAGPVPLVLFVHGGAWRRGRRDDMGLRTRAWNPGPFARIAAAGAAVASVDYRLSGEAVFPAQLDDLRAALRWLALRGGELGVDAGRTVVWGESAGGHLASLLALGRTAPSLAGAVVWYGPSDLTAARAPFDPYDPATPEASMLGAVPAADPARARAASPAEQVHAEAPPFLVIHGGADTMVAPGHSEHLAERLQQAGVRAELEIVPDADHGWYGLSDAEVERIFARSTAFAATCHAAWNVP</sequence>
<name>A0ABW2JPZ3_9ACTN</name>
<dbReference type="GO" id="GO:0016787">
    <property type="term" value="F:hydrolase activity"/>
    <property type="evidence" value="ECO:0007669"/>
    <property type="project" value="UniProtKB-KW"/>
</dbReference>
<dbReference type="EMBL" id="JBHTCF010000013">
    <property type="protein sequence ID" value="MFC7307887.1"/>
    <property type="molecule type" value="Genomic_DNA"/>
</dbReference>
<reference evidence="5" key="1">
    <citation type="journal article" date="2019" name="Int. J. Syst. Evol. Microbiol.">
        <title>The Global Catalogue of Microorganisms (GCM) 10K type strain sequencing project: providing services to taxonomists for standard genome sequencing and annotation.</title>
        <authorList>
            <consortium name="The Broad Institute Genomics Platform"/>
            <consortium name="The Broad Institute Genome Sequencing Center for Infectious Disease"/>
            <person name="Wu L."/>
            <person name="Ma J."/>
        </authorList>
    </citation>
    <scope>NUCLEOTIDE SEQUENCE [LARGE SCALE GENOMIC DNA]</scope>
    <source>
        <strain evidence="5">SYNS20</strain>
    </source>
</reference>
<dbReference type="PANTHER" id="PTHR48081:SF13">
    <property type="entry name" value="ALPHA_BETA HYDROLASE"/>
    <property type="match status" value="1"/>
</dbReference>
<keyword evidence="1 4" id="KW-0378">Hydrolase</keyword>
<gene>
    <name evidence="4" type="ORF">ACFQVC_27130</name>
</gene>
<organism evidence="4 5">
    <name type="scientific">Streptomyces monticola</name>
    <dbReference type="NCBI Taxonomy" id="2666263"/>
    <lineage>
        <taxon>Bacteria</taxon>
        <taxon>Bacillati</taxon>
        <taxon>Actinomycetota</taxon>
        <taxon>Actinomycetes</taxon>
        <taxon>Kitasatosporales</taxon>
        <taxon>Streptomycetaceae</taxon>
        <taxon>Streptomyces</taxon>
    </lineage>
</organism>
<comment type="caution">
    <text evidence="4">The sequence shown here is derived from an EMBL/GenBank/DDBJ whole genome shotgun (WGS) entry which is preliminary data.</text>
</comment>
<evidence type="ECO:0000259" key="3">
    <source>
        <dbReference type="Pfam" id="PF20434"/>
    </source>
</evidence>
<accession>A0ABW2JPZ3</accession>
<dbReference type="Proteomes" id="UP001596523">
    <property type="component" value="Unassembled WGS sequence"/>
</dbReference>
<dbReference type="RefSeq" id="WP_381835357.1">
    <property type="nucleotide sequence ID" value="NZ_JBHTCF010000013.1"/>
</dbReference>
<dbReference type="PANTHER" id="PTHR48081">
    <property type="entry name" value="AB HYDROLASE SUPERFAMILY PROTEIN C4A8.06C"/>
    <property type="match status" value="1"/>
</dbReference>
<dbReference type="Gene3D" id="3.40.50.1820">
    <property type="entry name" value="alpha/beta hydrolase"/>
    <property type="match status" value="1"/>
</dbReference>
<proteinExistence type="predicted"/>
<evidence type="ECO:0000256" key="1">
    <source>
        <dbReference type="ARBA" id="ARBA00022801"/>
    </source>
</evidence>
<protein>
    <submittedName>
        <fullName evidence="4">Alpha/beta hydrolase fold domain-containing protein</fullName>
    </submittedName>
</protein>
<dbReference type="InterPro" id="IPR050300">
    <property type="entry name" value="GDXG_lipolytic_enzyme"/>
</dbReference>
<evidence type="ECO:0000313" key="5">
    <source>
        <dbReference type="Proteomes" id="UP001596523"/>
    </source>
</evidence>
<keyword evidence="5" id="KW-1185">Reference proteome</keyword>
<dbReference type="Pfam" id="PF20434">
    <property type="entry name" value="BD-FAE"/>
    <property type="match status" value="1"/>
</dbReference>
<feature type="domain" description="BD-FAE-like" evidence="3">
    <location>
        <begin position="52"/>
        <end position="253"/>
    </location>
</feature>
<dbReference type="SUPFAM" id="SSF53474">
    <property type="entry name" value="alpha/beta-Hydrolases"/>
    <property type="match status" value="1"/>
</dbReference>
<feature type="region of interest" description="Disordered" evidence="2">
    <location>
        <begin position="1"/>
        <end position="21"/>
    </location>
</feature>
<dbReference type="InterPro" id="IPR029058">
    <property type="entry name" value="AB_hydrolase_fold"/>
</dbReference>
<evidence type="ECO:0000256" key="2">
    <source>
        <dbReference type="SAM" id="MobiDB-lite"/>
    </source>
</evidence>
<evidence type="ECO:0000313" key="4">
    <source>
        <dbReference type="EMBL" id="MFC7307887.1"/>
    </source>
</evidence>
<dbReference type="InterPro" id="IPR049492">
    <property type="entry name" value="BD-FAE-like_dom"/>
</dbReference>